<dbReference type="SUPFAM" id="SSF55486">
    <property type="entry name" value="Metalloproteases ('zincins'), catalytic domain"/>
    <property type="match status" value="1"/>
</dbReference>
<dbReference type="Gene3D" id="3.40.390.10">
    <property type="entry name" value="Collagenase (Catalytic Domain)"/>
    <property type="match status" value="1"/>
</dbReference>
<evidence type="ECO:0000313" key="1">
    <source>
        <dbReference type="EMBL" id="TMO66615.1"/>
    </source>
</evidence>
<sequence length="158" mass="19075">MSLVIKDFDQQNVVSKDHVVRSIKRIPQHHMRGLRYVVYDKARFFQRSYEDIRSVNYQVLGTYNNLPNNFICIFKFSTVKEFEHILYHEVGHHVYQHVLTPKLRRQWVYELVNIYPGFISNYATKSPEEDFCECYAYFYTLPSRLQKFGVKYKFINAL</sequence>
<reference evidence="1 2" key="1">
    <citation type="submission" date="2018-01" db="EMBL/GenBank/DDBJ databases">
        <authorList>
            <person name="Paulsen S."/>
            <person name="Gram L.K."/>
        </authorList>
    </citation>
    <scope>NUCLEOTIDE SEQUENCE [LARGE SCALE GENOMIC DNA]</scope>
    <source>
        <strain evidence="1 2">S3790</strain>
    </source>
</reference>
<organism evidence="1 2">
    <name type="scientific">Pseudoalteromonas aurantia</name>
    <dbReference type="NCBI Taxonomy" id="43654"/>
    <lineage>
        <taxon>Bacteria</taxon>
        <taxon>Pseudomonadati</taxon>
        <taxon>Pseudomonadota</taxon>
        <taxon>Gammaproteobacteria</taxon>
        <taxon>Alteromonadales</taxon>
        <taxon>Pseudoalteromonadaceae</taxon>
        <taxon>Pseudoalteromonas</taxon>
    </lineage>
</organism>
<dbReference type="RefSeq" id="WP_138592739.1">
    <property type="nucleotide sequence ID" value="NZ_PNBX01000073.1"/>
</dbReference>
<comment type="caution">
    <text evidence="1">The sequence shown here is derived from an EMBL/GenBank/DDBJ whole genome shotgun (WGS) entry which is preliminary data.</text>
</comment>
<proteinExistence type="predicted"/>
<dbReference type="InterPro" id="IPR024079">
    <property type="entry name" value="MetalloPept_cat_dom_sf"/>
</dbReference>
<gene>
    <name evidence="1" type="ORF">CWC19_15735</name>
</gene>
<dbReference type="AlphaFoldDB" id="A0A5S3V6A1"/>
<protein>
    <submittedName>
        <fullName evidence="1">Uncharacterized protein</fullName>
    </submittedName>
</protein>
<accession>A0A5S3V6A1</accession>
<dbReference type="OrthoDB" id="6406799at2"/>
<evidence type="ECO:0000313" key="2">
    <source>
        <dbReference type="Proteomes" id="UP000307217"/>
    </source>
</evidence>
<dbReference type="EMBL" id="PNBX01000073">
    <property type="protein sequence ID" value="TMO66615.1"/>
    <property type="molecule type" value="Genomic_DNA"/>
</dbReference>
<reference evidence="2" key="2">
    <citation type="submission" date="2019-06" db="EMBL/GenBank/DDBJ databases">
        <title>Co-occurence of chitin degradation, pigmentation and bioactivity in marine Pseudoalteromonas.</title>
        <authorList>
            <person name="Sonnenschein E.C."/>
            <person name="Bech P.K."/>
        </authorList>
    </citation>
    <scope>NUCLEOTIDE SEQUENCE [LARGE SCALE GENOMIC DNA]</scope>
    <source>
        <strain evidence="2">S3790</strain>
    </source>
</reference>
<name>A0A5S3V6A1_9GAMM</name>
<dbReference type="Proteomes" id="UP000307217">
    <property type="component" value="Unassembled WGS sequence"/>
</dbReference>
<dbReference type="GO" id="GO:0008237">
    <property type="term" value="F:metallopeptidase activity"/>
    <property type="evidence" value="ECO:0007669"/>
    <property type="project" value="InterPro"/>
</dbReference>